<evidence type="ECO:0000313" key="1">
    <source>
        <dbReference type="EMBL" id="KAL3787181.1"/>
    </source>
</evidence>
<name>A0ABD3PHH3_9STRA</name>
<reference evidence="1 2" key="1">
    <citation type="journal article" date="2020" name="G3 (Bethesda)">
        <title>Improved Reference Genome for Cyclotella cryptica CCMP332, a Model for Cell Wall Morphogenesis, Salinity Adaptation, and Lipid Production in Diatoms (Bacillariophyta).</title>
        <authorList>
            <person name="Roberts W.R."/>
            <person name="Downey K.M."/>
            <person name="Ruck E.C."/>
            <person name="Traller J.C."/>
            <person name="Alverson A.J."/>
        </authorList>
    </citation>
    <scope>NUCLEOTIDE SEQUENCE [LARGE SCALE GENOMIC DNA]</scope>
    <source>
        <strain evidence="1 2">CCMP332</strain>
    </source>
</reference>
<dbReference type="Proteomes" id="UP001516023">
    <property type="component" value="Unassembled WGS sequence"/>
</dbReference>
<proteinExistence type="predicted"/>
<dbReference type="AlphaFoldDB" id="A0ABD3PHH3"/>
<protein>
    <submittedName>
        <fullName evidence="1">Uncharacterized protein</fullName>
    </submittedName>
</protein>
<evidence type="ECO:0000313" key="2">
    <source>
        <dbReference type="Proteomes" id="UP001516023"/>
    </source>
</evidence>
<comment type="caution">
    <text evidence="1">The sequence shown here is derived from an EMBL/GenBank/DDBJ whole genome shotgun (WGS) entry which is preliminary data.</text>
</comment>
<accession>A0ABD3PHH3</accession>
<dbReference type="EMBL" id="JABMIG020000180">
    <property type="protein sequence ID" value="KAL3787181.1"/>
    <property type="molecule type" value="Genomic_DNA"/>
</dbReference>
<sequence length="21" mass="2392">MGGKNFCFLIHIFLKDIQPIG</sequence>
<gene>
    <name evidence="1" type="ORF">HJC23_010191</name>
</gene>
<organism evidence="1 2">
    <name type="scientific">Cyclotella cryptica</name>
    <dbReference type="NCBI Taxonomy" id="29204"/>
    <lineage>
        <taxon>Eukaryota</taxon>
        <taxon>Sar</taxon>
        <taxon>Stramenopiles</taxon>
        <taxon>Ochrophyta</taxon>
        <taxon>Bacillariophyta</taxon>
        <taxon>Coscinodiscophyceae</taxon>
        <taxon>Thalassiosirophycidae</taxon>
        <taxon>Stephanodiscales</taxon>
        <taxon>Stephanodiscaceae</taxon>
        <taxon>Cyclotella</taxon>
    </lineage>
</organism>
<keyword evidence="2" id="KW-1185">Reference proteome</keyword>